<evidence type="ECO:0000256" key="3">
    <source>
        <dbReference type="ARBA" id="ARBA00008821"/>
    </source>
</evidence>
<keyword evidence="4" id="KW-0489">Methyltransferase</keyword>
<keyword evidence="14" id="KW-1185">Reference proteome</keyword>
<evidence type="ECO:0000256" key="9">
    <source>
        <dbReference type="ARBA" id="ARBA00023136"/>
    </source>
</evidence>
<evidence type="ECO:0000256" key="4">
    <source>
        <dbReference type="ARBA" id="ARBA00022603"/>
    </source>
</evidence>
<dbReference type="Pfam" id="PF03094">
    <property type="entry name" value="Mlo"/>
    <property type="match status" value="1"/>
</dbReference>
<sequence>MLLREDDFFISNYEGFGRSRFSLFIKLVVEASLIITEKFAKIDLLSSACMLSLPCHFTCSVMPASKMHTGRSQTEEERKSLPLSVLDQAKKQEWISRSTAEAEYRIMSSEVVVDRYPTWYKVMESLSPPLLEVPHILQLLEVPWWQLKITESDSSVQNLNKGERMRRMASSSGFLTLIRYFSLDNLLMEHVTLRCWSYDLLHADHLFSKLKKRCNCEAVVAEVDRILRPEGTLIVRDTVEAISALEGLVKSMHWEVCMSSSKDNEGLFSVQKSMWRPKELETVEYAMQWFWLLAPFTLPPPKPPEHYAIYSCIVPPYPVKVQQVLIGVYGIQHYVLILGSLILIPLVIVLAMGGTQDETSKVVSTMLFVSGLTTLLHITFGSRLPLIQGPSFVNLAPALAIINSPEVQGLNDNKFKHVMREMQGVIIIGSDFQALLGYCGLMSLLVRLINPVGVSPTIAAVGLPSSSYGFLIVGTCLEIGAVQIVVVIVCSLYFHKISVLGITHVLYSCLAVDLAMSKIYSWCKWENQATMAADRSLQAKKIKVMRQHITFIFHQTAHPWNRSRNPILIWMLCFLCQFRNSINKSDYLALHLGFIIEHKFPLSYNFHNYMVRSMDDEFQAILGISWPLWIYPIICIFVNIHDLNIYFWLSIIPVLLVMLIGTKLQHVVSTLALEIFESILVQMLCSIKFGSLIKNWDHFVCWIDFFLCSTHIIFVLLESLAQQSIGKLKDTSVAARSAVIYT</sequence>
<dbReference type="Pfam" id="PF00860">
    <property type="entry name" value="Xan_ur_permease"/>
    <property type="match status" value="1"/>
</dbReference>
<evidence type="ECO:0000256" key="6">
    <source>
        <dbReference type="ARBA" id="ARBA00022692"/>
    </source>
</evidence>
<evidence type="ECO:0000256" key="11">
    <source>
        <dbReference type="ARBA" id="ARBA00023265"/>
    </source>
</evidence>
<dbReference type="InterPro" id="IPR006043">
    <property type="entry name" value="NCS2"/>
</dbReference>
<evidence type="ECO:0000256" key="7">
    <source>
        <dbReference type="ARBA" id="ARBA00022821"/>
    </source>
</evidence>
<feature type="transmembrane region" description="Helical" evidence="12">
    <location>
        <begin position="620"/>
        <end position="640"/>
    </location>
</feature>
<evidence type="ECO:0000256" key="10">
    <source>
        <dbReference type="ARBA" id="ARBA00023180"/>
    </source>
</evidence>
<feature type="transmembrane region" description="Helical" evidence="12">
    <location>
        <begin position="331"/>
        <end position="350"/>
    </location>
</feature>
<dbReference type="EMBL" id="JAYWIO010000006">
    <property type="protein sequence ID" value="KAK7256982.1"/>
    <property type="molecule type" value="Genomic_DNA"/>
</dbReference>
<comment type="caution">
    <text evidence="13">The sequence shown here is derived from an EMBL/GenBank/DDBJ whole genome shotgun (WGS) entry which is preliminary data.</text>
</comment>
<reference evidence="13 14" key="1">
    <citation type="submission" date="2024-01" db="EMBL/GenBank/DDBJ databases">
        <title>The genomes of 5 underutilized Papilionoideae crops provide insights into root nodulation and disease resistanc.</title>
        <authorList>
            <person name="Yuan L."/>
        </authorList>
    </citation>
    <scope>NUCLEOTIDE SEQUENCE [LARGE SCALE GENOMIC DNA]</scope>
    <source>
        <strain evidence="13">ZHUSHIDOU_FW_LH</strain>
        <tissue evidence="13">Leaf</tissue>
    </source>
</reference>
<evidence type="ECO:0000256" key="2">
    <source>
        <dbReference type="ARBA" id="ARBA00006574"/>
    </source>
</evidence>
<dbReference type="Pfam" id="PF03141">
    <property type="entry name" value="Methyltransf_29"/>
    <property type="match status" value="1"/>
</dbReference>
<evidence type="ECO:0000256" key="12">
    <source>
        <dbReference type="SAM" id="Phobius"/>
    </source>
</evidence>
<proteinExistence type="inferred from homology"/>
<comment type="similarity">
    <text evidence="2">Belongs to the MLO family.</text>
</comment>
<dbReference type="GO" id="GO:0032259">
    <property type="term" value="P:methylation"/>
    <property type="evidence" value="ECO:0007669"/>
    <property type="project" value="UniProtKB-KW"/>
</dbReference>
<dbReference type="InterPro" id="IPR004326">
    <property type="entry name" value="Mlo"/>
</dbReference>
<feature type="transmembrane region" description="Helical" evidence="12">
    <location>
        <begin position="425"/>
        <end position="449"/>
    </location>
</feature>
<evidence type="ECO:0000313" key="13">
    <source>
        <dbReference type="EMBL" id="KAK7256982.1"/>
    </source>
</evidence>
<accession>A0AAN9EGD5</accession>
<keyword evidence="9 12" id="KW-0472">Membrane</keyword>
<feature type="transmembrane region" description="Helical" evidence="12">
    <location>
        <begin position="469"/>
        <end position="494"/>
    </location>
</feature>
<dbReference type="GO" id="GO:0006952">
    <property type="term" value="P:defense response"/>
    <property type="evidence" value="ECO:0007669"/>
    <property type="project" value="UniProtKB-KW"/>
</dbReference>
<organism evidence="13 14">
    <name type="scientific">Crotalaria pallida</name>
    <name type="common">Smooth rattlebox</name>
    <name type="synonym">Crotalaria striata</name>
    <dbReference type="NCBI Taxonomy" id="3830"/>
    <lineage>
        <taxon>Eukaryota</taxon>
        <taxon>Viridiplantae</taxon>
        <taxon>Streptophyta</taxon>
        <taxon>Embryophyta</taxon>
        <taxon>Tracheophyta</taxon>
        <taxon>Spermatophyta</taxon>
        <taxon>Magnoliopsida</taxon>
        <taxon>eudicotyledons</taxon>
        <taxon>Gunneridae</taxon>
        <taxon>Pentapetalae</taxon>
        <taxon>rosids</taxon>
        <taxon>fabids</taxon>
        <taxon>Fabales</taxon>
        <taxon>Fabaceae</taxon>
        <taxon>Papilionoideae</taxon>
        <taxon>50 kb inversion clade</taxon>
        <taxon>genistoids sensu lato</taxon>
        <taxon>core genistoids</taxon>
        <taxon>Crotalarieae</taxon>
        <taxon>Crotalaria</taxon>
    </lineage>
</organism>
<evidence type="ECO:0000256" key="5">
    <source>
        <dbReference type="ARBA" id="ARBA00022679"/>
    </source>
</evidence>
<keyword evidence="10" id="KW-0325">Glycoprotein</keyword>
<dbReference type="InterPro" id="IPR004159">
    <property type="entry name" value="Put_SAM_MeTrfase"/>
</dbReference>
<keyword evidence="11" id="KW-0568">Pathogenesis-related protein</keyword>
<dbReference type="GO" id="GO:0008168">
    <property type="term" value="F:methyltransferase activity"/>
    <property type="evidence" value="ECO:0007669"/>
    <property type="project" value="UniProtKB-KW"/>
</dbReference>
<keyword evidence="8 12" id="KW-1133">Transmembrane helix</keyword>
<feature type="transmembrane region" description="Helical" evidence="12">
    <location>
        <begin position="646"/>
        <end position="664"/>
    </location>
</feature>
<protein>
    <submittedName>
        <fullName evidence="13">Uncharacterized protein</fullName>
    </submittedName>
</protein>
<evidence type="ECO:0000256" key="1">
    <source>
        <dbReference type="ARBA" id="ARBA00004141"/>
    </source>
</evidence>
<comment type="similarity">
    <text evidence="3">Belongs to the nucleobase:cation symporter-2 (NCS2) (TC 2.A.40) family.</text>
</comment>
<evidence type="ECO:0000313" key="14">
    <source>
        <dbReference type="Proteomes" id="UP001372338"/>
    </source>
</evidence>
<dbReference type="PANTHER" id="PTHR11119">
    <property type="entry name" value="XANTHINE-URACIL / VITAMIN C PERMEASE FAMILY MEMBER"/>
    <property type="match status" value="1"/>
</dbReference>
<feature type="transmembrane region" description="Helical" evidence="12">
    <location>
        <begin position="699"/>
        <end position="717"/>
    </location>
</feature>
<keyword evidence="5" id="KW-0808">Transferase</keyword>
<keyword evidence="6 12" id="KW-0812">Transmembrane</keyword>
<dbReference type="GO" id="GO:0022857">
    <property type="term" value="F:transmembrane transporter activity"/>
    <property type="evidence" value="ECO:0007669"/>
    <property type="project" value="InterPro"/>
</dbReference>
<dbReference type="GO" id="GO:0016020">
    <property type="term" value="C:membrane"/>
    <property type="evidence" value="ECO:0007669"/>
    <property type="project" value="UniProtKB-SubCell"/>
</dbReference>
<dbReference type="Proteomes" id="UP001372338">
    <property type="component" value="Unassembled WGS sequence"/>
</dbReference>
<name>A0AAN9EGD5_CROPI</name>
<keyword evidence="7" id="KW-0611">Plant defense</keyword>
<gene>
    <name evidence="13" type="ORF">RIF29_30632</name>
</gene>
<dbReference type="AlphaFoldDB" id="A0AAN9EGD5"/>
<comment type="subcellular location">
    <subcellularLocation>
        <location evidence="1">Membrane</location>
        <topology evidence="1">Multi-pass membrane protein</topology>
    </subcellularLocation>
</comment>
<evidence type="ECO:0000256" key="8">
    <source>
        <dbReference type="ARBA" id="ARBA00022989"/>
    </source>
</evidence>